<feature type="transmembrane region" description="Helical" evidence="2">
    <location>
        <begin position="23"/>
        <end position="46"/>
    </location>
</feature>
<feature type="region of interest" description="Disordered" evidence="1">
    <location>
        <begin position="49"/>
        <end position="80"/>
    </location>
</feature>
<evidence type="ECO:0000313" key="3">
    <source>
        <dbReference type="EMBL" id="RMI47703.1"/>
    </source>
</evidence>
<keyword evidence="2" id="KW-0812">Transmembrane</keyword>
<keyword evidence="4" id="KW-1185">Reference proteome</keyword>
<evidence type="ECO:0008006" key="5">
    <source>
        <dbReference type="Google" id="ProtNLM"/>
    </source>
</evidence>
<organism evidence="3 4">
    <name type="scientific">Actinomadura harenae</name>
    <dbReference type="NCBI Taxonomy" id="2483351"/>
    <lineage>
        <taxon>Bacteria</taxon>
        <taxon>Bacillati</taxon>
        <taxon>Actinomycetota</taxon>
        <taxon>Actinomycetes</taxon>
        <taxon>Streptosporangiales</taxon>
        <taxon>Thermomonosporaceae</taxon>
        <taxon>Actinomadura</taxon>
    </lineage>
</organism>
<keyword evidence="2" id="KW-0472">Membrane</keyword>
<gene>
    <name evidence="3" type="ORF">EBO15_02100</name>
</gene>
<name>A0A3M2MFR4_9ACTN</name>
<comment type="caution">
    <text evidence="3">The sequence shown here is derived from an EMBL/GenBank/DDBJ whole genome shotgun (WGS) entry which is preliminary data.</text>
</comment>
<evidence type="ECO:0000313" key="4">
    <source>
        <dbReference type="Proteomes" id="UP000282674"/>
    </source>
</evidence>
<proteinExistence type="predicted"/>
<protein>
    <recommendedName>
        <fullName evidence="5">DUF4232 domain-containing protein</fullName>
    </recommendedName>
</protein>
<accession>A0A3M2MFR4</accession>
<keyword evidence="2" id="KW-1133">Transmembrane helix</keyword>
<dbReference type="Proteomes" id="UP000282674">
    <property type="component" value="Unassembled WGS sequence"/>
</dbReference>
<reference evidence="3 4" key="1">
    <citation type="submission" date="2018-10" db="EMBL/GenBank/DDBJ databases">
        <title>Isolation from soil.</title>
        <authorList>
            <person name="Hu J."/>
        </authorList>
    </citation>
    <scope>NUCLEOTIDE SEQUENCE [LARGE SCALE GENOMIC DNA]</scope>
    <source>
        <strain evidence="3 4">NEAU-Ht49</strain>
    </source>
</reference>
<dbReference type="AlphaFoldDB" id="A0A3M2MFR4"/>
<dbReference type="OrthoDB" id="5189092at2"/>
<evidence type="ECO:0000256" key="2">
    <source>
        <dbReference type="SAM" id="Phobius"/>
    </source>
</evidence>
<feature type="compositionally biased region" description="Low complexity" evidence="1">
    <location>
        <begin position="61"/>
        <end position="80"/>
    </location>
</feature>
<evidence type="ECO:0000256" key="1">
    <source>
        <dbReference type="SAM" id="MobiDB-lite"/>
    </source>
</evidence>
<dbReference type="RefSeq" id="WP_122192551.1">
    <property type="nucleotide sequence ID" value="NZ_JBHSKC010000016.1"/>
</dbReference>
<sequence length="229" mass="24002">MDADTERDPEEEWGIDQYWRRRAMALAGVLGVVGLTAWACGAFGGAGGDAKKAPTQSVAGVGSAVPSPSATPGVPVPAPTVTVTRTPKGGASPKAVAHKDGDACEARDVVVNFASDGDTFARDERPSFRLTVVNTGQNACRYDVGTSSLDVRITSGADKVWAASVCDGGSGSSVRTLRRGIPYVTTLTWDRKRSGADCSGKRDKARPGTYVAALKADHVKPQKQVFHLR</sequence>
<dbReference type="EMBL" id="RFFG01000002">
    <property type="protein sequence ID" value="RMI47703.1"/>
    <property type="molecule type" value="Genomic_DNA"/>
</dbReference>